<reference evidence="2 4" key="2">
    <citation type="submission" date="2016-10" db="EMBL/GenBank/DDBJ databases">
        <authorList>
            <person name="Varghese N."/>
            <person name="Submissions S."/>
        </authorList>
    </citation>
    <scope>NUCLEOTIDE SEQUENCE [LARGE SCALE GENOMIC DNA]</scope>
    <source>
        <strain evidence="2 4">BS2773</strain>
    </source>
</reference>
<dbReference type="AlphaFoldDB" id="A0A1S2UW57"/>
<proteinExistence type="predicted"/>
<reference evidence="1 3" key="1">
    <citation type="submission" date="2016-08" db="EMBL/GenBank/DDBJ databases">
        <title>Draft genome sequence of Pseudomonas costantinii LMG 22119, type strain isolated from cultivated mushroom (Agaricus bisporus) sporophores.</title>
        <authorList>
            <person name="Tambong J.T."/>
        </authorList>
    </citation>
    <scope>NUCLEOTIDE SEQUENCE [LARGE SCALE GENOMIC DNA]</scope>
    <source>
        <strain evidence="1 3">LMG 22119</strain>
    </source>
</reference>
<organism evidence="1 3">
    <name type="scientific">Pseudomonas costantinii</name>
    <dbReference type="NCBI Taxonomy" id="168469"/>
    <lineage>
        <taxon>Bacteria</taxon>
        <taxon>Pseudomonadati</taxon>
        <taxon>Pseudomonadota</taxon>
        <taxon>Gammaproteobacteria</taxon>
        <taxon>Pseudomonadales</taxon>
        <taxon>Pseudomonadaceae</taxon>
        <taxon>Pseudomonas</taxon>
    </lineage>
</organism>
<evidence type="ECO:0000313" key="1">
    <source>
        <dbReference type="EMBL" id="OIN50490.1"/>
    </source>
</evidence>
<dbReference type="Proteomes" id="UP000182179">
    <property type="component" value="Unassembled WGS sequence"/>
</dbReference>
<evidence type="ECO:0000313" key="2">
    <source>
        <dbReference type="EMBL" id="SED80820.1"/>
    </source>
</evidence>
<keyword evidence="4" id="KW-1185">Reference proteome</keyword>
<name>A0A1S2UW57_9PSED</name>
<evidence type="ECO:0000313" key="4">
    <source>
        <dbReference type="Proteomes" id="UP000182179"/>
    </source>
</evidence>
<comment type="caution">
    <text evidence="1">The sequence shown here is derived from an EMBL/GenBank/DDBJ whole genome shotgun (WGS) entry which is preliminary data.</text>
</comment>
<gene>
    <name evidence="1" type="ORF">BFL40_19825</name>
    <name evidence="2" type="ORF">SAMN04515675_2595</name>
</gene>
<accession>A0A1S2UW57</accession>
<dbReference type="Proteomes" id="UP000181661">
    <property type="component" value="Unassembled WGS sequence"/>
</dbReference>
<evidence type="ECO:0000313" key="3">
    <source>
        <dbReference type="Proteomes" id="UP000181661"/>
    </source>
</evidence>
<dbReference type="EMBL" id="FNTS01000002">
    <property type="protein sequence ID" value="SED80820.1"/>
    <property type="molecule type" value="Genomic_DNA"/>
</dbReference>
<dbReference type="EMBL" id="MDDR01000035">
    <property type="protein sequence ID" value="OIN50490.1"/>
    <property type="molecule type" value="Genomic_DNA"/>
</dbReference>
<sequence>MNPHCFICESSAVLSQDSAKAIAQFFTVLNSFARERQTTSSTKSMHTVEPMAWFLQNMTTAVASATSAFSASNRFIQDMHKYQFGSFTYFCLRCGAHFDSVDP</sequence>
<protein>
    <submittedName>
        <fullName evidence="1">Uncharacterized protein</fullName>
    </submittedName>
</protein>